<accession>A0AAJ5UGH3</accession>
<evidence type="ECO:0000256" key="1">
    <source>
        <dbReference type="ARBA" id="ARBA00022801"/>
    </source>
</evidence>
<evidence type="ECO:0000256" key="4">
    <source>
        <dbReference type="SAM" id="SignalP"/>
    </source>
</evidence>
<dbReference type="Pfam" id="PF12740">
    <property type="entry name" value="PETase"/>
    <property type="match status" value="1"/>
</dbReference>
<dbReference type="PANTHER" id="PTHR10272:SF0">
    <property type="entry name" value="PLATELET-ACTIVATING FACTOR ACETYLHYDROLASE"/>
    <property type="match status" value="1"/>
</dbReference>
<evidence type="ECO:0000313" key="6">
    <source>
        <dbReference type="EMBL" id="WBW63694.1"/>
    </source>
</evidence>
<evidence type="ECO:0000256" key="2">
    <source>
        <dbReference type="ARBA" id="ARBA00022963"/>
    </source>
</evidence>
<dbReference type="InterPro" id="IPR029058">
    <property type="entry name" value="AB_hydrolase_fold"/>
</dbReference>
<evidence type="ECO:0000259" key="5">
    <source>
        <dbReference type="Pfam" id="PF12740"/>
    </source>
</evidence>
<dbReference type="GO" id="GO:0003847">
    <property type="term" value="F:1-alkyl-2-acetylglycerophosphocholine esterase activity"/>
    <property type="evidence" value="ECO:0007669"/>
    <property type="project" value="TreeGrafter"/>
</dbReference>
<feature type="chain" id="PRO_5042609857" evidence="4">
    <location>
        <begin position="21"/>
        <end position="352"/>
    </location>
</feature>
<dbReference type="PANTHER" id="PTHR10272">
    <property type="entry name" value="PLATELET-ACTIVATING FACTOR ACETYLHYDROLASE"/>
    <property type="match status" value="1"/>
</dbReference>
<gene>
    <name evidence="6" type="ORF">OR613_12770</name>
</gene>
<sequence>MLRPLCCFLFSLLFSVASYANTAFRQLNIHEASSRPLNIAIWYPTAATGSPEKVGDNIAFYGTSALRDAAPEVGEHPLLLLSHGYGGNWRNLNWLATEMAAQGYIVAAVDHPGTTTFNKRPQDAKELWRRPQDLLRAMMKIITTPSLAGKVDTQRIAAAGHSLGGWTVLELAGARFDAARFQHDCRTHARLSACKLIQTLGIDDAGGRLAANEGDPAIKAVVSLDLGLARGFTPESLSQIAVPVLIMAAQADSDELPARLESGYLAEYLPAAVRRVVNVEGATHFSFMQQCKPGAMALIAEKEPGEEIVCQDGGTRSRAAIHRQLARDISAFLNQALDFQPLSGGNPSGSYR</sequence>
<keyword evidence="7" id="KW-1185">Reference proteome</keyword>
<feature type="signal peptide" evidence="4">
    <location>
        <begin position="1"/>
        <end position="20"/>
    </location>
</feature>
<dbReference type="GO" id="GO:0016042">
    <property type="term" value="P:lipid catabolic process"/>
    <property type="evidence" value="ECO:0007669"/>
    <property type="project" value="UniProtKB-KW"/>
</dbReference>
<dbReference type="SUPFAM" id="SSF53474">
    <property type="entry name" value="alpha/beta-Hydrolases"/>
    <property type="match status" value="1"/>
</dbReference>
<dbReference type="AlphaFoldDB" id="A0AAJ5UGH3"/>
<dbReference type="PIRSF" id="PIRSF031982">
    <property type="entry name" value="UCP031982_abhydr"/>
    <property type="match status" value="1"/>
</dbReference>
<dbReference type="InterPro" id="IPR016986">
    <property type="entry name" value="UCP031982_abhydr"/>
</dbReference>
<dbReference type="InterPro" id="IPR041127">
    <property type="entry name" value="PET_hydrolase/cutinase-like"/>
</dbReference>
<dbReference type="Gene3D" id="3.40.50.1820">
    <property type="entry name" value="alpha/beta hydrolase"/>
    <property type="match status" value="1"/>
</dbReference>
<evidence type="ECO:0000256" key="3">
    <source>
        <dbReference type="ARBA" id="ARBA00023098"/>
    </source>
</evidence>
<protein>
    <submittedName>
        <fullName evidence="6">Alpha/beta fold hydrolase</fullName>
    </submittedName>
</protein>
<organism evidence="6 7">
    <name type="scientific">Klebsiella electrica</name>
    <dbReference type="NCBI Taxonomy" id="1259973"/>
    <lineage>
        <taxon>Bacteria</taxon>
        <taxon>Pseudomonadati</taxon>
        <taxon>Pseudomonadota</taxon>
        <taxon>Gammaproteobacteria</taxon>
        <taxon>Enterobacterales</taxon>
        <taxon>Enterobacteriaceae</taxon>
        <taxon>Klebsiella/Raoultella group</taxon>
        <taxon>Klebsiella</taxon>
    </lineage>
</organism>
<keyword evidence="4" id="KW-0732">Signal</keyword>
<keyword evidence="1 6" id="KW-0378">Hydrolase</keyword>
<proteinExistence type="predicted"/>
<feature type="domain" description="PET hydrolase/cutinase-like" evidence="5">
    <location>
        <begin position="79"/>
        <end position="173"/>
    </location>
</feature>
<dbReference type="EMBL" id="CP112887">
    <property type="protein sequence ID" value="WBW63694.1"/>
    <property type="molecule type" value="Genomic_DNA"/>
</dbReference>
<name>A0AAJ5UGH3_9ENTR</name>
<reference evidence="6 7" key="1">
    <citation type="journal article" date="2023" name="Microbiol. Resour. Announc.">
        <title>Complete Genome Sequence of the First Colistin-Resistant Raoultella electrica Strain.</title>
        <authorList>
            <person name="Aldeia C."/>
            <person name="Campos-Madueno E.I."/>
            <person name="Sendi P."/>
            <person name="Endimiani A."/>
        </authorList>
    </citation>
    <scope>NUCLEOTIDE SEQUENCE [LARGE SCALE GENOMIC DNA]</scope>
    <source>
        <strain evidence="6 7">S2-IND-01-C</strain>
    </source>
</reference>
<evidence type="ECO:0000313" key="7">
    <source>
        <dbReference type="Proteomes" id="UP001210130"/>
    </source>
</evidence>
<keyword evidence="3" id="KW-0443">Lipid metabolism</keyword>
<dbReference type="RefSeq" id="WP_131050284.1">
    <property type="nucleotide sequence ID" value="NZ_CP112887.1"/>
</dbReference>
<keyword evidence="2" id="KW-0442">Lipid degradation</keyword>
<dbReference type="Proteomes" id="UP001210130">
    <property type="component" value="Chromosome"/>
</dbReference>